<dbReference type="RefSeq" id="WP_185056425.1">
    <property type="nucleotide sequence ID" value="NZ_BAABIX010000049.1"/>
</dbReference>
<gene>
    <name evidence="2" type="ORF">HNP84_009360</name>
</gene>
<organism evidence="2 3">
    <name type="scientific">Thermocatellispora tengchongensis</name>
    <dbReference type="NCBI Taxonomy" id="1073253"/>
    <lineage>
        <taxon>Bacteria</taxon>
        <taxon>Bacillati</taxon>
        <taxon>Actinomycetota</taxon>
        <taxon>Actinomycetes</taxon>
        <taxon>Streptosporangiales</taxon>
        <taxon>Streptosporangiaceae</taxon>
        <taxon>Thermocatellispora</taxon>
    </lineage>
</organism>
<dbReference type="Gene3D" id="3.40.630.30">
    <property type="match status" value="1"/>
</dbReference>
<evidence type="ECO:0000313" key="2">
    <source>
        <dbReference type="EMBL" id="MBB5139596.1"/>
    </source>
</evidence>
<dbReference type="SUPFAM" id="SSF55729">
    <property type="entry name" value="Acyl-CoA N-acyltransferases (Nat)"/>
    <property type="match status" value="1"/>
</dbReference>
<keyword evidence="2" id="KW-0808">Transferase</keyword>
<sequence length="363" mass="40835">MTGVAVIRPSELGPGEIDAWREMQRAQPHLANPFLSPEFILCMAEVSDRVRVAVVSDGQGIAAFFPYEERSGVGTAVGAWVSLSQGVIHRPGFHVDADTLLAACGLHVWEYGCLVPEQPWFEPFTTLRQEAAVMDLSDGYAAYIDRLTSRSPKFMKTMRYKERKLGRESGEVSFVFAERAEERLRLLREWKSAQYARMGRADRFAKSWVVELVERLHAIDTPDFGGVLSMLYAGGEPVAGHFGLRSASVLVNWFPAYDPAFGKYSPGIIQHFHMADDAAKIGIQAIDLSVAKGYEYKRLLGSRNIPVSEGIVRRRTARAAAHWVRTEPVRRLRHRILDSPRLYGLADRALQWYGRRRTSTPAR</sequence>
<dbReference type="EMBL" id="JACHGN010000031">
    <property type="protein sequence ID" value="MBB5139596.1"/>
    <property type="molecule type" value="Genomic_DNA"/>
</dbReference>
<feature type="domain" description="BioF2-like acetyltransferase" evidence="1">
    <location>
        <begin position="153"/>
        <end position="298"/>
    </location>
</feature>
<comment type="caution">
    <text evidence="2">The sequence shown here is derived from an EMBL/GenBank/DDBJ whole genome shotgun (WGS) entry which is preliminary data.</text>
</comment>
<dbReference type="Pfam" id="PF13480">
    <property type="entry name" value="Acetyltransf_6"/>
    <property type="match status" value="1"/>
</dbReference>
<keyword evidence="3" id="KW-1185">Reference proteome</keyword>
<protein>
    <submittedName>
        <fullName evidence="2">CelD/BcsL family acetyltransferase involved in cellulose biosynthesis</fullName>
    </submittedName>
</protein>
<dbReference type="AlphaFoldDB" id="A0A840PL01"/>
<dbReference type="Proteomes" id="UP000578449">
    <property type="component" value="Unassembled WGS sequence"/>
</dbReference>
<name>A0A840PL01_9ACTN</name>
<accession>A0A840PL01</accession>
<evidence type="ECO:0000313" key="3">
    <source>
        <dbReference type="Proteomes" id="UP000578449"/>
    </source>
</evidence>
<dbReference type="GO" id="GO:0016740">
    <property type="term" value="F:transferase activity"/>
    <property type="evidence" value="ECO:0007669"/>
    <property type="project" value="UniProtKB-KW"/>
</dbReference>
<dbReference type="InterPro" id="IPR016181">
    <property type="entry name" value="Acyl_CoA_acyltransferase"/>
</dbReference>
<evidence type="ECO:0000259" key="1">
    <source>
        <dbReference type="Pfam" id="PF13480"/>
    </source>
</evidence>
<proteinExistence type="predicted"/>
<reference evidence="2 3" key="1">
    <citation type="submission" date="2020-08" db="EMBL/GenBank/DDBJ databases">
        <title>Genomic Encyclopedia of Type Strains, Phase IV (KMG-IV): sequencing the most valuable type-strain genomes for metagenomic binning, comparative biology and taxonomic classification.</title>
        <authorList>
            <person name="Goeker M."/>
        </authorList>
    </citation>
    <scope>NUCLEOTIDE SEQUENCE [LARGE SCALE GENOMIC DNA]</scope>
    <source>
        <strain evidence="2 3">DSM 45615</strain>
    </source>
</reference>
<dbReference type="InterPro" id="IPR038740">
    <property type="entry name" value="BioF2-like_GNAT_dom"/>
</dbReference>